<dbReference type="Gene3D" id="2.20.28.10">
    <property type="match status" value="1"/>
</dbReference>
<evidence type="ECO:0008006" key="3">
    <source>
        <dbReference type="Google" id="ProtNLM"/>
    </source>
</evidence>
<proteinExistence type="predicted"/>
<organism evidence="1 2">
    <name type="scientific">Desulfofustis limnaeus</name>
    <dbReference type="NCBI Taxonomy" id="2740163"/>
    <lineage>
        <taxon>Bacteria</taxon>
        <taxon>Pseudomonadati</taxon>
        <taxon>Thermodesulfobacteriota</taxon>
        <taxon>Desulfobulbia</taxon>
        <taxon>Desulfobulbales</taxon>
        <taxon>Desulfocapsaceae</taxon>
        <taxon>Desulfofustis</taxon>
    </lineage>
</organism>
<protein>
    <recommendedName>
        <fullName evidence="3">Rubredoxin-like domain-containing protein</fullName>
    </recommendedName>
</protein>
<gene>
    <name evidence="1" type="ORF">DPPLL_06300</name>
</gene>
<accession>A0ABM7W614</accession>
<evidence type="ECO:0000313" key="1">
    <source>
        <dbReference type="EMBL" id="BDD86265.1"/>
    </source>
</evidence>
<dbReference type="RefSeq" id="WP_284153357.1">
    <property type="nucleotide sequence ID" value="NZ_AP025516.1"/>
</dbReference>
<dbReference type="EMBL" id="AP025516">
    <property type="protein sequence ID" value="BDD86265.1"/>
    <property type="molecule type" value="Genomic_DNA"/>
</dbReference>
<dbReference type="Proteomes" id="UP000830055">
    <property type="component" value="Chromosome"/>
</dbReference>
<keyword evidence="2" id="KW-1185">Reference proteome</keyword>
<reference evidence="1 2" key="1">
    <citation type="submission" date="2022-01" db="EMBL/GenBank/DDBJ databases">
        <title>Desulfofustis limnae sp. nov., a novel mesophilic sulfate-reducing bacterium isolated from marsh soil.</title>
        <authorList>
            <person name="Watanabe M."/>
            <person name="Takahashi A."/>
            <person name="Kojima H."/>
            <person name="Fukui M."/>
        </authorList>
    </citation>
    <scope>NUCLEOTIDE SEQUENCE [LARGE SCALE GENOMIC DNA]</scope>
    <source>
        <strain evidence="1 2">PPLL</strain>
    </source>
</reference>
<evidence type="ECO:0000313" key="2">
    <source>
        <dbReference type="Proteomes" id="UP000830055"/>
    </source>
</evidence>
<name>A0ABM7W614_9BACT</name>
<sequence>MTSKTSPQMSPAGDPYWKCGKCGRTVQAPKPPEICPSCKEQCDFKDVTCYTPDCGGPGNIDQRF</sequence>